<evidence type="ECO:0000313" key="5">
    <source>
        <dbReference type="EMBL" id="MBM7715520.1"/>
    </source>
</evidence>
<dbReference type="PANTHER" id="PTHR38465:SF1">
    <property type="entry name" value="HTH-TYPE TRANSCRIPTIONAL REGULATOR MJ1563-RELATED"/>
    <property type="match status" value="1"/>
</dbReference>
<protein>
    <recommendedName>
        <fullName evidence="4">HTH-type transcriptional regulator</fullName>
    </recommendedName>
</protein>
<dbReference type="PANTHER" id="PTHR38465">
    <property type="entry name" value="HTH-TYPE TRANSCRIPTIONAL REGULATOR MJ1563-RELATED"/>
    <property type="match status" value="1"/>
</dbReference>
<keyword evidence="1 4" id="KW-0805">Transcription regulation</keyword>
<dbReference type="InterPro" id="IPR052362">
    <property type="entry name" value="HTH-GbsR_regulator"/>
</dbReference>
<evidence type="ECO:0000256" key="2">
    <source>
        <dbReference type="ARBA" id="ARBA00023125"/>
    </source>
</evidence>
<dbReference type="InterPro" id="IPR036390">
    <property type="entry name" value="WH_DNA-bd_sf"/>
</dbReference>
<dbReference type="EMBL" id="JAFBFH010000015">
    <property type="protein sequence ID" value="MBM7715520.1"/>
    <property type="molecule type" value="Genomic_DNA"/>
</dbReference>
<evidence type="ECO:0000313" key="6">
    <source>
        <dbReference type="Proteomes" id="UP000823485"/>
    </source>
</evidence>
<dbReference type="GO" id="GO:0003677">
    <property type="term" value="F:DNA binding"/>
    <property type="evidence" value="ECO:0007669"/>
    <property type="project" value="UniProtKB-KW"/>
</dbReference>
<dbReference type="PIRSF" id="PIRSF006707">
    <property type="entry name" value="MJ1563"/>
    <property type="match status" value="1"/>
</dbReference>
<dbReference type="SUPFAM" id="SSF46785">
    <property type="entry name" value="Winged helix' DNA-binding domain"/>
    <property type="match status" value="1"/>
</dbReference>
<comment type="caution">
    <text evidence="5">The sequence shown here is derived from an EMBL/GenBank/DDBJ whole genome shotgun (WGS) entry which is preliminary data.</text>
</comment>
<accession>A0ABS2R821</accession>
<dbReference type="RefSeq" id="WP_236017075.1">
    <property type="nucleotide sequence ID" value="NZ_JAFBFH010000015.1"/>
</dbReference>
<keyword evidence="3 4" id="KW-0804">Transcription</keyword>
<keyword evidence="2 4" id="KW-0238">DNA-binding</keyword>
<organism evidence="5 6">
    <name type="scientific">Siminovitchia thermophila</name>
    <dbReference type="NCBI Taxonomy" id="1245522"/>
    <lineage>
        <taxon>Bacteria</taxon>
        <taxon>Bacillati</taxon>
        <taxon>Bacillota</taxon>
        <taxon>Bacilli</taxon>
        <taxon>Bacillales</taxon>
        <taxon>Bacillaceae</taxon>
        <taxon>Siminovitchia</taxon>
    </lineage>
</organism>
<evidence type="ECO:0000256" key="3">
    <source>
        <dbReference type="ARBA" id="ARBA00023163"/>
    </source>
</evidence>
<name>A0ABS2R821_9BACI</name>
<dbReference type="InterPro" id="IPR036388">
    <property type="entry name" value="WH-like_DNA-bd_sf"/>
</dbReference>
<reference evidence="5 6" key="1">
    <citation type="submission" date="2021-01" db="EMBL/GenBank/DDBJ databases">
        <title>Genomic Encyclopedia of Type Strains, Phase IV (KMG-IV): sequencing the most valuable type-strain genomes for metagenomic binning, comparative biology and taxonomic classification.</title>
        <authorList>
            <person name="Goeker M."/>
        </authorList>
    </citation>
    <scope>NUCLEOTIDE SEQUENCE [LARGE SCALE GENOMIC DNA]</scope>
    <source>
        <strain evidence="5 6">DSM 105453</strain>
    </source>
</reference>
<dbReference type="Gene3D" id="1.10.10.10">
    <property type="entry name" value="Winged helix-like DNA-binding domain superfamily/Winged helix DNA-binding domain"/>
    <property type="match status" value="1"/>
</dbReference>
<dbReference type="Proteomes" id="UP000823485">
    <property type="component" value="Unassembled WGS sequence"/>
</dbReference>
<gene>
    <name evidence="5" type="ORF">JOC94_002508</name>
</gene>
<proteinExistence type="inferred from homology"/>
<evidence type="ECO:0000256" key="1">
    <source>
        <dbReference type="ARBA" id="ARBA00023015"/>
    </source>
</evidence>
<evidence type="ECO:0000256" key="4">
    <source>
        <dbReference type="PIRNR" id="PIRNR006707"/>
    </source>
</evidence>
<sequence>MEGKKQLEQARERIIEAIAQNIDLYGLTHSAGRLYGTMFFHNKPLTLDEMKEELGMSKTSMSTTVRALSDIKQVEKVWKKGVRKDLYQIEEDWYQSFIDLFSIKWRNAITMHLTVLKKSLADLRELVEDGNTHEEIKKLAKIDIEKLEYAYDYYQWLHRLVEAFENHDIFKLVPKTSNKSTHLM</sequence>
<keyword evidence="6" id="KW-1185">Reference proteome</keyword>
<dbReference type="InterPro" id="IPR026282">
    <property type="entry name" value="MJ1563"/>
</dbReference>
<comment type="similarity">
    <text evidence="4">Belongs to the GbsR family.</text>
</comment>